<dbReference type="OrthoDB" id="103893at2759"/>
<name>A0A8K1C6R8_PYTOL</name>
<dbReference type="Proteomes" id="UP000794436">
    <property type="component" value="Unassembled WGS sequence"/>
</dbReference>
<dbReference type="EMBL" id="SPLM01000144">
    <property type="protein sequence ID" value="TMW57639.1"/>
    <property type="molecule type" value="Genomic_DNA"/>
</dbReference>
<dbReference type="InterPro" id="IPR013083">
    <property type="entry name" value="Znf_RING/FYVE/PHD"/>
</dbReference>
<evidence type="ECO:0000256" key="1">
    <source>
        <dbReference type="SAM" id="MobiDB-lite"/>
    </source>
</evidence>
<dbReference type="CDD" id="cd00065">
    <property type="entry name" value="FYVE_like_SF"/>
    <property type="match status" value="1"/>
</dbReference>
<feature type="compositionally biased region" description="Low complexity" evidence="1">
    <location>
        <begin position="430"/>
        <end position="439"/>
    </location>
</feature>
<sequence length="479" mass="53855">MKFPLEIEPFAPVEATPERIAELENLAHVLLNETIVEWDHFVHVQNRVVDKKRWKHVQTRENTTVYKDMHHGKSDPVPQYPGTPSTVGAGSGLRLLSVGTMVGNLEDFMLGTTTTTTDQMRIRRSYNDDECVDYRVLNVWREPTVDDPFVVHSLRWYVKEVRGVNAIVKSRDLVLLDCAGIHQMPNGERLGYIILHSVDVPECREIPGLIRCQLSACYIFRQSGSNSVEVYLRSMVEPGGKIIDSLATFSSAIALISTWKLPWVGQNRKLTWMMTQPASVRAEMLGKAITATKSARKDKCSLCLKRITLLRRVSACELCMDSVCSRCLTVRKLSYIRRNGDLVQVPTAFCKNCIMWSTNLDASEVGRALSVYHERKSSVEVNLGLVKLLSAQRNTTSTTDEGCVSQELEAGNLHVETEDEWERRQALGRSPSSSTGSESAQDVMMMQMNQLVLAAEQAYQMTQQNTEAMAQSMHSLPKP</sequence>
<comment type="caution">
    <text evidence="2">The sequence shown here is derived from an EMBL/GenBank/DDBJ whole genome shotgun (WGS) entry which is preliminary data.</text>
</comment>
<feature type="region of interest" description="Disordered" evidence="1">
    <location>
        <begin position="414"/>
        <end position="439"/>
    </location>
</feature>
<dbReference type="PANTHER" id="PTHR13510:SF44">
    <property type="entry name" value="RABENOSYN-5"/>
    <property type="match status" value="1"/>
</dbReference>
<protein>
    <recommendedName>
        <fullName evidence="4">START-like domain</fullName>
    </recommendedName>
</protein>
<accession>A0A8K1C6R8</accession>
<gene>
    <name evidence="2" type="ORF">Poli38472_003564</name>
</gene>
<evidence type="ECO:0008006" key="4">
    <source>
        <dbReference type="Google" id="ProtNLM"/>
    </source>
</evidence>
<dbReference type="Gene3D" id="3.30.40.10">
    <property type="entry name" value="Zinc/RING finger domain, C3HC4 (zinc finger)"/>
    <property type="match status" value="1"/>
</dbReference>
<proteinExistence type="predicted"/>
<dbReference type="Gene3D" id="3.30.530.20">
    <property type="match status" value="1"/>
</dbReference>
<organism evidence="2 3">
    <name type="scientific">Pythium oligandrum</name>
    <name type="common">Mycoparasitic fungus</name>
    <dbReference type="NCBI Taxonomy" id="41045"/>
    <lineage>
        <taxon>Eukaryota</taxon>
        <taxon>Sar</taxon>
        <taxon>Stramenopiles</taxon>
        <taxon>Oomycota</taxon>
        <taxon>Peronosporomycetes</taxon>
        <taxon>Pythiales</taxon>
        <taxon>Pythiaceae</taxon>
        <taxon>Pythium</taxon>
    </lineage>
</organism>
<keyword evidence="3" id="KW-1185">Reference proteome</keyword>
<dbReference type="InterPro" id="IPR011011">
    <property type="entry name" value="Znf_FYVE_PHD"/>
</dbReference>
<dbReference type="PANTHER" id="PTHR13510">
    <property type="entry name" value="FYVE-FINGER-CONTAINING RAB5 EFFECTOR PROTEIN RABENOSYN-5-RELATED"/>
    <property type="match status" value="1"/>
</dbReference>
<dbReference type="InterPro" id="IPR023393">
    <property type="entry name" value="START-like_dom_sf"/>
</dbReference>
<dbReference type="SUPFAM" id="SSF57903">
    <property type="entry name" value="FYVE/PHD zinc finger"/>
    <property type="match status" value="1"/>
</dbReference>
<dbReference type="AlphaFoldDB" id="A0A8K1C6R8"/>
<dbReference type="InterPro" id="IPR052727">
    <property type="entry name" value="Rab4/Rab5_effector"/>
</dbReference>
<reference evidence="2" key="1">
    <citation type="submission" date="2019-03" db="EMBL/GenBank/DDBJ databases">
        <title>Long read genome sequence of the mycoparasitic Pythium oligandrum ATCC 38472 isolated from sugarbeet rhizosphere.</title>
        <authorList>
            <person name="Gaulin E."/>
        </authorList>
    </citation>
    <scope>NUCLEOTIDE SEQUENCE</scope>
    <source>
        <strain evidence="2">ATCC 38472_TT</strain>
    </source>
</reference>
<dbReference type="SUPFAM" id="SSF55961">
    <property type="entry name" value="Bet v1-like"/>
    <property type="match status" value="1"/>
</dbReference>
<evidence type="ECO:0000313" key="3">
    <source>
        <dbReference type="Proteomes" id="UP000794436"/>
    </source>
</evidence>
<evidence type="ECO:0000313" key="2">
    <source>
        <dbReference type="EMBL" id="TMW57639.1"/>
    </source>
</evidence>